<dbReference type="GeneID" id="301683731"/>
<evidence type="ECO:0000259" key="2">
    <source>
        <dbReference type="PROSITE" id="PS50887"/>
    </source>
</evidence>
<feature type="domain" description="GGDEF" evidence="2">
    <location>
        <begin position="66"/>
        <end position="195"/>
    </location>
</feature>
<evidence type="ECO:0000313" key="4">
    <source>
        <dbReference type="Proteomes" id="UP000326169"/>
    </source>
</evidence>
<dbReference type="EMBL" id="BIMW01000109">
    <property type="protein sequence ID" value="GCE94852.1"/>
    <property type="molecule type" value="Genomic_DNA"/>
</dbReference>
<dbReference type="Pfam" id="PF00990">
    <property type="entry name" value="GGDEF"/>
    <property type="match status" value="1"/>
</dbReference>
<dbReference type="SUPFAM" id="SSF55073">
    <property type="entry name" value="Nucleotide cyclase"/>
    <property type="match status" value="1"/>
</dbReference>
<reference evidence="3 4" key="1">
    <citation type="journal article" date="2019" name="J Genomics">
        <title>The Draft Genome of a Hydrogen-producing Cyanobacterium, Arthrospira platensis NIES-46.</title>
        <authorList>
            <person name="Suzuki S."/>
            <person name="Yamaguchi H."/>
            <person name="Kawachi M."/>
        </authorList>
    </citation>
    <scope>NUCLEOTIDE SEQUENCE [LARGE SCALE GENOMIC DNA]</scope>
    <source>
        <strain evidence="3 4">NIES-46</strain>
    </source>
</reference>
<proteinExistence type="predicted"/>
<keyword evidence="1" id="KW-0175">Coiled coil</keyword>
<dbReference type="Proteomes" id="UP000326169">
    <property type="component" value="Unassembled WGS sequence"/>
</dbReference>
<feature type="coiled-coil region" evidence="1">
    <location>
        <begin position="167"/>
        <end position="194"/>
    </location>
</feature>
<gene>
    <name evidence="3" type="ORF">NIES46_29120</name>
</gene>
<comment type="caution">
    <text evidence="3">The sequence shown here is derived from an EMBL/GenBank/DDBJ whole genome shotgun (WGS) entry which is preliminary data.</text>
</comment>
<dbReference type="RefSeq" id="WP_014276541.1">
    <property type="nucleotide sequence ID" value="NZ_BIMW01000109.1"/>
</dbReference>
<evidence type="ECO:0000313" key="3">
    <source>
        <dbReference type="EMBL" id="GCE94852.1"/>
    </source>
</evidence>
<dbReference type="InterPro" id="IPR043128">
    <property type="entry name" value="Rev_trsase/Diguanyl_cyclase"/>
</dbReference>
<dbReference type="NCBIfam" id="TIGR00254">
    <property type="entry name" value="GGDEF"/>
    <property type="match status" value="1"/>
</dbReference>
<dbReference type="Gene3D" id="3.30.70.270">
    <property type="match status" value="1"/>
</dbReference>
<dbReference type="InterPro" id="IPR000160">
    <property type="entry name" value="GGDEF_dom"/>
</dbReference>
<sequence length="195" mass="22213">MILASSKEWITLPPDEMNSYSQIPTQSDLQESEHLNSKDCFCSVSDDRAVQNRIKQCLGIAKRNSLPVSLALMGMEGLDLCLQQQGYHKTDQVLMELIQEIQDHLRECDWVAYWGNNQFVMVIFSDPQGAKIALKRIWQAFKSRDIHLDDAVITCSARIGFTQVHPNEHMNACLERMEDALKKAKTKNKALAFLS</sequence>
<protein>
    <submittedName>
        <fullName evidence="3">Diguanylate cyclase</fullName>
    </submittedName>
</protein>
<evidence type="ECO:0000256" key="1">
    <source>
        <dbReference type="SAM" id="Coils"/>
    </source>
</evidence>
<name>A0A5M3T8C0_LIMPL</name>
<dbReference type="InterPro" id="IPR029787">
    <property type="entry name" value="Nucleotide_cyclase"/>
</dbReference>
<organism evidence="3 4">
    <name type="scientific">Limnospira platensis NIES-46</name>
    <dbReference type="NCBI Taxonomy" id="1236695"/>
    <lineage>
        <taxon>Bacteria</taxon>
        <taxon>Bacillati</taxon>
        <taxon>Cyanobacteriota</taxon>
        <taxon>Cyanophyceae</taxon>
        <taxon>Oscillatoriophycideae</taxon>
        <taxon>Oscillatoriales</taxon>
        <taxon>Sirenicapillariaceae</taxon>
        <taxon>Limnospira</taxon>
    </lineage>
</organism>
<dbReference type="PROSITE" id="PS50887">
    <property type="entry name" value="GGDEF"/>
    <property type="match status" value="1"/>
</dbReference>
<accession>A0A5M3T8C0</accession>
<dbReference type="SMART" id="SM00267">
    <property type="entry name" value="GGDEF"/>
    <property type="match status" value="1"/>
</dbReference>
<keyword evidence="4" id="KW-1185">Reference proteome</keyword>